<dbReference type="PANTHER" id="PTHR23409">
    <property type="entry name" value="RIBONUCLEOSIDE-DIPHOSPHATE REDUCTASE SMALL CHAIN"/>
    <property type="match status" value="1"/>
</dbReference>
<dbReference type="Gene3D" id="1.10.620.20">
    <property type="entry name" value="Ribonucleotide Reductase, subunit A"/>
    <property type="match status" value="1"/>
</dbReference>
<dbReference type="SUPFAM" id="SSF47240">
    <property type="entry name" value="Ferritin-like"/>
    <property type="match status" value="1"/>
</dbReference>
<dbReference type="EMBL" id="CM029053">
    <property type="protein sequence ID" value="KAG2550386.1"/>
    <property type="molecule type" value="Genomic_DNA"/>
</dbReference>
<name>A0A8T0NT36_PANVG</name>
<reference evidence="1" key="1">
    <citation type="submission" date="2020-05" db="EMBL/GenBank/DDBJ databases">
        <title>WGS assembly of Panicum virgatum.</title>
        <authorList>
            <person name="Lovell J.T."/>
            <person name="Jenkins J."/>
            <person name="Shu S."/>
            <person name="Juenger T.E."/>
            <person name="Schmutz J."/>
        </authorList>
    </citation>
    <scope>NUCLEOTIDE SEQUENCE</scope>
    <source>
        <strain evidence="1">AP13</strain>
    </source>
</reference>
<dbReference type="GO" id="GO:0009263">
    <property type="term" value="P:deoxyribonucleotide biosynthetic process"/>
    <property type="evidence" value="ECO:0007669"/>
    <property type="project" value="InterPro"/>
</dbReference>
<evidence type="ECO:0000313" key="2">
    <source>
        <dbReference type="Proteomes" id="UP000823388"/>
    </source>
</evidence>
<dbReference type="InterPro" id="IPR009078">
    <property type="entry name" value="Ferritin-like_SF"/>
</dbReference>
<protein>
    <submittedName>
        <fullName evidence="1">Uncharacterized protein</fullName>
    </submittedName>
</protein>
<keyword evidence="2" id="KW-1185">Reference proteome</keyword>
<accession>A0A8T0NT36</accession>
<dbReference type="PANTHER" id="PTHR23409:SF18">
    <property type="entry name" value="RIBONUCLEOSIDE-DIPHOSPHATE REDUCTASE SUBUNIT M2"/>
    <property type="match status" value="1"/>
</dbReference>
<dbReference type="InterPro" id="IPR012348">
    <property type="entry name" value="RNR-like"/>
</dbReference>
<dbReference type="Proteomes" id="UP000823388">
    <property type="component" value="Chromosome 9K"/>
</dbReference>
<comment type="caution">
    <text evidence="1">The sequence shown here is derived from an EMBL/GenBank/DDBJ whole genome shotgun (WGS) entry which is preliminary data.</text>
</comment>
<dbReference type="GO" id="GO:0016491">
    <property type="term" value="F:oxidoreductase activity"/>
    <property type="evidence" value="ECO:0007669"/>
    <property type="project" value="InterPro"/>
</dbReference>
<dbReference type="InterPro" id="IPR000358">
    <property type="entry name" value="RNR_small_fam"/>
</dbReference>
<gene>
    <name evidence="1" type="ORF">PVAP13_9KG344932</name>
</gene>
<proteinExistence type="predicted"/>
<dbReference type="Pfam" id="PF00268">
    <property type="entry name" value="Ribonuc_red_sm"/>
    <property type="match status" value="1"/>
</dbReference>
<dbReference type="AlphaFoldDB" id="A0A8T0NT36"/>
<dbReference type="OrthoDB" id="10248373at2759"/>
<sequence>MPGLSFSNELIFHDKGVHCDFTFLLYDLLRSKQDEARVREIVADVVDIEREFVCDALPVALVGMNGALMNRYTKFITVRVLIALWVQKLRSPMFLPQHVRSNASTETSLHFCAQLLSHST</sequence>
<organism evidence="1 2">
    <name type="scientific">Panicum virgatum</name>
    <name type="common">Blackwell switchgrass</name>
    <dbReference type="NCBI Taxonomy" id="38727"/>
    <lineage>
        <taxon>Eukaryota</taxon>
        <taxon>Viridiplantae</taxon>
        <taxon>Streptophyta</taxon>
        <taxon>Embryophyta</taxon>
        <taxon>Tracheophyta</taxon>
        <taxon>Spermatophyta</taxon>
        <taxon>Magnoliopsida</taxon>
        <taxon>Liliopsida</taxon>
        <taxon>Poales</taxon>
        <taxon>Poaceae</taxon>
        <taxon>PACMAD clade</taxon>
        <taxon>Panicoideae</taxon>
        <taxon>Panicodae</taxon>
        <taxon>Paniceae</taxon>
        <taxon>Panicinae</taxon>
        <taxon>Panicum</taxon>
        <taxon>Panicum sect. Hiantes</taxon>
    </lineage>
</organism>
<evidence type="ECO:0000313" key="1">
    <source>
        <dbReference type="EMBL" id="KAG2550386.1"/>
    </source>
</evidence>